<dbReference type="SUPFAM" id="SSF48498">
    <property type="entry name" value="Tetracyclin repressor-like, C-terminal domain"/>
    <property type="match status" value="1"/>
</dbReference>
<dbReference type="PANTHER" id="PTHR30055:SF146">
    <property type="entry name" value="HTH-TYPE TRANSCRIPTIONAL DUAL REGULATOR CECR"/>
    <property type="match status" value="1"/>
</dbReference>
<protein>
    <recommendedName>
        <fullName evidence="4">HTH tetR-type domain-containing protein</fullName>
    </recommendedName>
</protein>
<evidence type="ECO:0000256" key="1">
    <source>
        <dbReference type="ARBA" id="ARBA00023125"/>
    </source>
</evidence>
<name>A0ABQ6P930_9SPHN</name>
<feature type="region of interest" description="Disordered" evidence="3">
    <location>
        <begin position="212"/>
        <end position="243"/>
    </location>
</feature>
<dbReference type="InterPro" id="IPR039536">
    <property type="entry name" value="TetR_C_Proteobacteria"/>
</dbReference>
<dbReference type="Proteomes" id="UP001187221">
    <property type="component" value="Unassembled WGS sequence"/>
</dbReference>
<evidence type="ECO:0000313" key="6">
    <source>
        <dbReference type="Proteomes" id="UP001187221"/>
    </source>
</evidence>
<organism evidence="5 6">
    <name type="scientific">Novosphingobium pituita</name>
    <dbReference type="NCBI Taxonomy" id="3056842"/>
    <lineage>
        <taxon>Bacteria</taxon>
        <taxon>Pseudomonadati</taxon>
        <taxon>Pseudomonadota</taxon>
        <taxon>Alphaproteobacteria</taxon>
        <taxon>Sphingomonadales</taxon>
        <taxon>Sphingomonadaceae</taxon>
        <taxon>Novosphingobium</taxon>
    </lineage>
</organism>
<evidence type="ECO:0000313" key="5">
    <source>
        <dbReference type="EMBL" id="GMM61761.1"/>
    </source>
</evidence>
<comment type="caution">
    <text evidence="5">The sequence shown here is derived from an EMBL/GenBank/DDBJ whole genome shotgun (WGS) entry which is preliminary data.</text>
</comment>
<proteinExistence type="predicted"/>
<dbReference type="PANTHER" id="PTHR30055">
    <property type="entry name" value="HTH-TYPE TRANSCRIPTIONAL REGULATOR RUTR"/>
    <property type="match status" value="1"/>
</dbReference>
<evidence type="ECO:0000259" key="4">
    <source>
        <dbReference type="PROSITE" id="PS50977"/>
    </source>
</evidence>
<evidence type="ECO:0000256" key="2">
    <source>
        <dbReference type="PROSITE-ProRule" id="PRU00335"/>
    </source>
</evidence>
<keyword evidence="1 2" id="KW-0238">DNA-binding</keyword>
<dbReference type="RefSeq" id="WP_317975412.1">
    <property type="nucleotide sequence ID" value="NZ_BTFW01000001.1"/>
</dbReference>
<evidence type="ECO:0000256" key="3">
    <source>
        <dbReference type="SAM" id="MobiDB-lite"/>
    </source>
</evidence>
<dbReference type="InterPro" id="IPR009057">
    <property type="entry name" value="Homeodomain-like_sf"/>
</dbReference>
<dbReference type="EMBL" id="BTFW01000001">
    <property type="protein sequence ID" value="GMM61761.1"/>
    <property type="molecule type" value="Genomic_DNA"/>
</dbReference>
<dbReference type="Gene3D" id="1.10.357.10">
    <property type="entry name" value="Tetracycline Repressor, domain 2"/>
    <property type="match status" value="1"/>
</dbReference>
<dbReference type="Gene3D" id="1.10.10.60">
    <property type="entry name" value="Homeodomain-like"/>
    <property type="match status" value="1"/>
</dbReference>
<dbReference type="SUPFAM" id="SSF46689">
    <property type="entry name" value="Homeodomain-like"/>
    <property type="match status" value="1"/>
</dbReference>
<feature type="domain" description="HTH tetR-type" evidence="4">
    <location>
        <begin position="13"/>
        <end position="73"/>
    </location>
</feature>
<dbReference type="InterPro" id="IPR036271">
    <property type="entry name" value="Tet_transcr_reg_TetR-rel_C_sf"/>
</dbReference>
<dbReference type="Pfam" id="PF14246">
    <property type="entry name" value="TetR_C_7"/>
    <property type="match status" value="1"/>
</dbReference>
<sequence>MVTIPRLKRCTPDERRENILAVATRVFTQSGYGETSMSSIAAELGGSKATLYKYFPSKEHLFEAVLLRNCGEVKAALQALAENDSDDLEAMLADFGTRFLSTLCSQRSLDVYRMVHAASVQFPEAAKLFFRSGPDHSRRSLAPILARQAALRGITLEDPCMAADQFLGMVRGNLHMRVALRVIPPPEPDTIRRYASHAAHVFTQWLLLAAPRTGEQGEQGERAESPSPDLPSPDSPQASSPDA</sequence>
<keyword evidence="6" id="KW-1185">Reference proteome</keyword>
<feature type="DNA-binding region" description="H-T-H motif" evidence="2">
    <location>
        <begin position="36"/>
        <end position="55"/>
    </location>
</feature>
<dbReference type="InterPro" id="IPR001647">
    <property type="entry name" value="HTH_TetR"/>
</dbReference>
<gene>
    <name evidence="5" type="ORF">NUTIK01_25380</name>
</gene>
<dbReference type="PRINTS" id="PR00455">
    <property type="entry name" value="HTHTETR"/>
</dbReference>
<reference evidence="5 6" key="1">
    <citation type="submission" date="2023-06" db="EMBL/GenBank/DDBJ databases">
        <title>Draft genome sequence of Novosphingobium sp. strain IK01.</title>
        <authorList>
            <person name="Hatamoto M."/>
            <person name="Ikarashi T."/>
            <person name="Yamaguchi T."/>
        </authorList>
    </citation>
    <scope>NUCLEOTIDE SEQUENCE [LARGE SCALE GENOMIC DNA]</scope>
    <source>
        <strain evidence="5 6">IK01</strain>
    </source>
</reference>
<dbReference type="InterPro" id="IPR050109">
    <property type="entry name" value="HTH-type_TetR-like_transc_reg"/>
</dbReference>
<dbReference type="PROSITE" id="PS50977">
    <property type="entry name" value="HTH_TETR_2"/>
    <property type="match status" value="1"/>
</dbReference>
<accession>A0ABQ6P930</accession>
<dbReference type="Pfam" id="PF00440">
    <property type="entry name" value="TetR_N"/>
    <property type="match status" value="1"/>
</dbReference>